<reference evidence="2 3" key="1">
    <citation type="submission" date="2015-09" db="EMBL/GenBank/DDBJ databases">
        <title>Trachymyrmex cornetzi WGS genome.</title>
        <authorList>
            <person name="Nygaard S."/>
            <person name="Hu H."/>
            <person name="Boomsma J."/>
            <person name="Zhang G."/>
        </authorList>
    </citation>
    <scope>NUCLEOTIDE SEQUENCE [LARGE SCALE GENOMIC DNA]</scope>
    <source>
        <strain evidence="2">Tcor2-1</strain>
        <tissue evidence="2">Whole body</tissue>
    </source>
</reference>
<gene>
    <name evidence="2" type="ORF">ALC57_11788</name>
</gene>
<proteinExistence type="predicted"/>
<sequence length="58" mass="6764">MRFFKKREKGKGEGGKARKGIHHRGQRCRIADTSRAYVTAIYSRAYYHRYCNGLPTTN</sequence>
<evidence type="ECO:0000313" key="2">
    <source>
        <dbReference type="EMBL" id="KYN15972.1"/>
    </source>
</evidence>
<organism evidence="2 3">
    <name type="scientific">Trachymyrmex cornetzi</name>
    <dbReference type="NCBI Taxonomy" id="471704"/>
    <lineage>
        <taxon>Eukaryota</taxon>
        <taxon>Metazoa</taxon>
        <taxon>Ecdysozoa</taxon>
        <taxon>Arthropoda</taxon>
        <taxon>Hexapoda</taxon>
        <taxon>Insecta</taxon>
        <taxon>Pterygota</taxon>
        <taxon>Neoptera</taxon>
        <taxon>Endopterygota</taxon>
        <taxon>Hymenoptera</taxon>
        <taxon>Apocrita</taxon>
        <taxon>Aculeata</taxon>
        <taxon>Formicoidea</taxon>
        <taxon>Formicidae</taxon>
        <taxon>Myrmicinae</taxon>
        <taxon>Trachymyrmex</taxon>
    </lineage>
</organism>
<dbReference type="AlphaFoldDB" id="A0A151J1U5"/>
<evidence type="ECO:0000256" key="1">
    <source>
        <dbReference type="SAM" id="MobiDB-lite"/>
    </source>
</evidence>
<feature type="region of interest" description="Disordered" evidence="1">
    <location>
        <begin position="1"/>
        <end position="26"/>
    </location>
</feature>
<name>A0A151J1U5_9HYME</name>
<dbReference type="EMBL" id="KQ980465">
    <property type="protein sequence ID" value="KYN15972.1"/>
    <property type="molecule type" value="Genomic_DNA"/>
</dbReference>
<accession>A0A151J1U5</accession>
<feature type="compositionally biased region" description="Basic residues" evidence="1">
    <location>
        <begin position="17"/>
        <end position="26"/>
    </location>
</feature>
<keyword evidence="3" id="KW-1185">Reference proteome</keyword>
<evidence type="ECO:0000313" key="3">
    <source>
        <dbReference type="Proteomes" id="UP000078492"/>
    </source>
</evidence>
<protein>
    <submittedName>
        <fullName evidence="2">Uncharacterized protein</fullName>
    </submittedName>
</protein>
<dbReference type="Proteomes" id="UP000078492">
    <property type="component" value="Unassembled WGS sequence"/>
</dbReference>